<dbReference type="GO" id="GO:0004515">
    <property type="term" value="F:nicotinate-nucleotide adenylyltransferase activity"/>
    <property type="evidence" value="ECO:0007669"/>
    <property type="project" value="UniProtKB-EC"/>
</dbReference>
<dbReference type="GO" id="GO:0016301">
    <property type="term" value="F:kinase activity"/>
    <property type="evidence" value="ECO:0007669"/>
    <property type="project" value="UniProtKB-KW"/>
</dbReference>
<protein>
    <recommendedName>
        <fullName evidence="3">nicotinate-nucleotide adenylyltransferase</fullName>
        <ecNumber evidence="3">2.7.7.18</ecNumber>
    </recommendedName>
</protein>
<keyword evidence="8" id="KW-0067">ATP-binding</keyword>
<keyword evidence="5" id="KW-0808">Transferase</keyword>
<evidence type="ECO:0000256" key="9">
    <source>
        <dbReference type="ARBA" id="ARBA00023027"/>
    </source>
</evidence>
<evidence type="ECO:0000256" key="1">
    <source>
        <dbReference type="ARBA" id="ARBA00002324"/>
    </source>
</evidence>
<dbReference type="CDD" id="cd02165">
    <property type="entry name" value="NMNAT"/>
    <property type="match status" value="1"/>
</dbReference>
<dbReference type="Proteomes" id="UP000034032">
    <property type="component" value="Unassembled WGS sequence"/>
</dbReference>
<comment type="catalytic activity">
    <reaction evidence="10">
        <text>nicotinate beta-D-ribonucleotide + ATP + H(+) = deamido-NAD(+) + diphosphate</text>
        <dbReference type="Rhea" id="RHEA:22860"/>
        <dbReference type="ChEBI" id="CHEBI:15378"/>
        <dbReference type="ChEBI" id="CHEBI:30616"/>
        <dbReference type="ChEBI" id="CHEBI:33019"/>
        <dbReference type="ChEBI" id="CHEBI:57502"/>
        <dbReference type="ChEBI" id="CHEBI:58437"/>
        <dbReference type="EC" id="2.7.7.18"/>
    </reaction>
</comment>
<dbReference type="Pfam" id="PF01467">
    <property type="entry name" value="CTP_transf_like"/>
    <property type="match status" value="1"/>
</dbReference>
<evidence type="ECO:0000256" key="10">
    <source>
        <dbReference type="ARBA" id="ARBA00048721"/>
    </source>
</evidence>
<evidence type="ECO:0000256" key="3">
    <source>
        <dbReference type="ARBA" id="ARBA00012389"/>
    </source>
</evidence>
<proteinExistence type="predicted"/>
<dbReference type="PANTHER" id="PTHR39321:SF3">
    <property type="entry name" value="PHOSPHOPANTETHEINE ADENYLYLTRANSFERASE"/>
    <property type="match status" value="1"/>
</dbReference>
<evidence type="ECO:0000256" key="4">
    <source>
        <dbReference type="ARBA" id="ARBA00022642"/>
    </source>
</evidence>
<evidence type="ECO:0000256" key="8">
    <source>
        <dbReference type="ARBA" id="ARBA00022840"/>
    </source>
</evidence>
<feature type="domain" description="Cytidyltransferase-like" evidence="11">
    <location>
        <begin position="6"/>
        <end position="144"/>
    </location>
</feature>
<dbReference type="EC" id="2.7.7.18" evidence="3"/>
<evidence type="ECO:0000256" key="5">
    <source>
        <dbReference type="ARBA" id="ARBA00022679"/>
    </source>
</evidence>
<organism evidence="12 13">
    <name type="scientific">Candidatus Yanofskybacteria bacterium GW2011_GWA2_44_9</name>
    <dbReference type="NCBI Taxonomy" id="1619025"/>
    <lineage>
        <taxon>Bacteria</taxon>
        <taxon>Candidatus Yanofskyibacteriota</taxon>
    </lineage>
</organism>
<keyword evidence="12" id="KW-0418">Kinase</keyword>
<dbReference type="GO" id="GO:0009435">
    <property type="term" value="P:NAD+ biosynthetic process"/>
    <property type="evidence" value="ECO:0007669"/>
    <property type="project" value="UniProtKB-UniPathway"/>
</dbReference>
<sequence length="197" mass="22113">MSKIVIFGGALNPPANHHVAIVKKLAEAFDKVIIIPSGVRSEKPSTSVISPEHKKEMAKLAFQNIAGVKIDFYDLDNNIFTPHWMLNEKYRNQYPGAEIWFAVGGDIVVGGKTGDSEIQRLWQKGREIWNNLNYAVISPQDYPVSFEDLPPKNVVIGLDKLVGRSTLIRKRLAGNLPIDDLAPVPVVKYIKKHNLYR</sequence>
<evidence type="ECO:0000256" key="6">
    <source>
        <dbReference type="ARBA" id="ARBA00022695"/>
    </source>
</evidence>
<evidence type="ECO:0000256" key="7">
    <source>
        <dbReference type="ARBA" id="ARBA00022741"/>
    </source>
</evidence>
<dbReference type="Gene3D" id="3.40.50.620">
    <property type="entry name" value="HUPs"/>
    <property type="match status" value="1"/>
</dbReference>
<keyword evidence="4" id="KW-0662">Pyridine nucleotide biosynthesis</keyword>
<dbReference type="InterPro" id="IPR005248">
    <property type="entry name" value="NadD/NMNAT"/>
</dbReference>
<dbReference type="UniPathway" id="UPA00253">
    <property type="reaction ID" value="UER00332"/>
</dbReference>
<reference evidence="12 13" key="1">
    <citation type="journal article" date="2015" name="Nature">
        <title>rRNA introns, odd ribosomes, and small enigmatic genomes across a large radiation of phyla.</title>
        <authorList>
            <person name="Brown C.T."/>
            <person name="Hug L.A."/>
            <person name="Thomas B.C."/>
            <person name="Sharon I."/>
            <person name="Castelle C.J."/>
            <person name="Singh A."/>
            <person name="Wilkins M.J."/>
            <person name="Williams K.H."/>
            <person name="Banfield J.F."/>
        </authorList>
    </citation>
    <scope>NUCLEOTIDE SEQUENCE [LARGE SCALE GENOMIC DNA]</scope>
</reference>
<comment type="pathway">
    <text evidence="2">Cofactor biosynthesis; NAD(+) biosynthesis; deamido-NAD(+) from nicotinate D-ribonucleotide: step 1/1.</text>
</comment>
<dbReference type="InterPro" id="IPR004821">
    <property type="entry name" value="Cyt_trans-like"/>
</dbReference>
<dbReference type="SUPFAM" id="SSF52374">
    <property type="entry name" value="Nucleotidylyl transferase"/>
    <property type="match status" value="1"/>
</dbReference>
<evidence type="ECO:0000313" key="12">
    <source>
        <dbReference type="EMBL" id="KKT81909.1"/>
    </source>
</evidence>
<keyword evidence="6" id="KW-0548">Nucleotidyltransferase</keyword>
<gene>
    <name evidence="12" type="ORF">UW79_C0013G0036</name>
</gene>
<keyword evidence="7" id="KW-0547">Nucleotide-binding</keyword>
<dbReference type="GO" id="GO:0005524">
    <property type="term" value="F:ATP binding"/>
    <property type="evidence" value="ECO:0007669"/>
    <property type="project" value="UniProtKB-KW"/>
</dbReference>
<comment type="caution">
    <text evidence="12">The sequence shown here is derived from an EMBL/GenBank/DDBJ whole genome shotgun (WGS) entry which is preliminary data.</text>
</comment>
<dbReference type="PANTHER" id="PTHR39321">
    <property type="entry name" value="NICOTINATE-NUCLEOTIDE ADENYLYLTRANSFERASE-RELATED"/>
    <property type="match status" value="1"/>
</dbReference>
<dbReference type="EMBL" id="LCJR01000013">
    <property type="protein sequence ID" value="KKT81909.1"/>
    <property type="molecule type" value="Genomic_DNA"/>
</dbReference>
<evidence type="ECO:0000313" key="13">
    <source>
        <dbReference type="Proteomes" id="UP000034032"/>
    </source>
</evidence>
<evidence type="ECO:0000259" key="11">
    <source>
        <dbReference type="Pfam" id="PF01467"/>
    </source>
</evidence>
<accession>A0A0G1NCH9</accession>
<dbReference type="InterPro" id="IPR014729">
    <property type="entry name" value="Rossmann-like_a/b/a_fold"/>
</dbReference>
<dbReference type="AlphaFoldDB" id="A0A0G1NCH9"/>
<keyword evidence="9" id="KW-0520">NAD</keyword>
<name>A0A0G1NCH9_9BACT</name>
<evidence type="ECO:0000256" key="2">
    <source>
        <dbReference type="ARBA" id="ARBA00005019"/>
    </source>
</evidence>
<comment type="function">
    <text evidence="1">Catalyzes the reversible adenylation of nicotinate mononucleotide (NaMN) to nicotinic acid adenine dinucleotide (NaAD).</text>
</comment>